<dbReference type="Gene3D" id="3.30.2010.30">
    <property type="match status" value="1"/>
</dbReference>
<organism evidence="17 18">
    <name type="scientific">Kribbella sancticallisti</name>
    <dbReference type="NCBI Taxonomy" id="460087"/>
    <lineage>
        <taxon>Bacteria</taxon>
        <taxon>Bacillati</taxon>
        <taxon>Actinomycetota</taxon>
        <taxon>Actinomycetes</taxon>
        <taxon>Propionibacteriales</taxon>
        <taxon>Kribbellaceae</taxon>
        <taxon>Kribbella</taxon>
    </lineage>
</organism>
<evidence type="ECO:0000256" key="4">
    <source>
        <dbReference type="ARBA" id="ARBA00010136"/>
    </source>
</evidence>
<dbReference type="Pfam" id="PF01433">
    <property type="entry name" value="Peptidase_M1"/>
    <property type="match status" value="1"/>
</dbReference>
<evidence type="ECO:0000313" key="18">
    <source>
        <dbReference type="Proteomes" id="UP001500393"/>
    </source>
</evidence>
<evidence type="ECO:0000256" key="10">
    <source>
        <dbReference type="ARBA" id="ARBA00022801"/>
    </source>
</evidence>
<dbReference type="InterPro" id="IPR049980">
    <property type="entry name" value="LTA4H_cat"/>
</dbReference>
<dbReference type="InterPro" id="IPR016024">
    <property type="entry name" value="ARM-type_fold"/>
</dbReference>
<keyword evidence="8" id="KW-0645">Protease</keyword>
<feature type="region of interest" description="Disordered" evidence="15">
    <location>
        <begin position="178"/>
        <end position="201"/>
    </location>
</feature>
<evidence type="ECO:0000256" key="11">
    <source>
        <dbReference type="ARBA" id="ARBA00022833"/>
    </source>
</evidence>
<dbReference type="PANTHER" id="PTHR45726:SF3">
    <property type="entry name" value="LEUKOTRIENE A-4 HYDROLASE"/>
    <property type="match status" value="1"/>
</dbReference>
<keyword evidence="12" id="KW-0482">Metalloprotease</keyword>
<dbReference type="InterPro" id="IPR027268">
    <property type="entry name" value="Peptidase_M4/M1_CTD_sf"/>
</dbReference>
<dbReference type="InterPro" id="IPR038502">
    <property type="entry name" value="M1_LTA-4_hydro/amino_C_sf"/>
</dbReference>
<evidence type="ECO:0000256" key="9">
    <source>
        <dbReference type="ARBA" id="ARBA00022723"/>
    </source>
</evidence>
<reference evidence="17 18" key="1">
    <citation type="journal article" date="2019" name="Int. J. Syst. Evol. Microbiol.">
        <title>The Global Catalogue of Microorganisms (GCM) 10K type strain sequencing project: providing services to taxonomists for standard genome sequencing and annotation.</title>
        <authorList>
            <consortium name="The Broad Institute Genomics Platform"/>
            <consortium name="The Broad Institute Genome Sequencing Center for Infectious Disease"/>
            <person name="Wu L."/>
            <person name="Ma J."/>
        </authorList>
    </citation>
    <scope>NUCLEOTIDE SEQUENCE [LARGE SCALE GENOMIC DNA]</scope>
    <source>
        <strain evidence="17 18">JCM 14969</strain>
    </source>
</reference>
<proteinExistence type="inferred from homology"/>
<evidence type="ECO:0000256" key="15">
    <source>
        <dbReference type="SAM" id="MobiDB-lite"/>
    </source>
</evidence>
<dbReference type="CDD" id="cd09599">
    <property type="entry name" value="M1_LTA4H"/>
    <property type="match status" value="1"/>
</dbReference>
<dbReference type="SUPFAM" id="SSF63737">
    <property type="entry name" value="Leukotriene A4 hydrolase N-terminal domain"/>
    <property type="match status" value="1"/>
</dbReference>
<dbReference type="SMART" id="SM01263">
    <property type="entry name" value="Leuk-A4-hydro_C"/>
    <property type="match status" value="1"/>
</dbReference>
<dbReference type="Gene3D" id="2.60.40.1730">
    <property type="entry name" value="tricorn interacting facor f3 domain"/>
    <property type="match status" value="1"/>
</dbReference>
<dbReference type="InterPro" id="IPR042097">
    <property type="entry name" value="Aminopeptidase_N-like_N_sf"/>
</dbReference>
<dbReference type="InterPro" id="IPR045357">
    <property type="entry name" value="Aminopeptidase_N-like_N"/>
</dbReference>
<dbReference type="Gene3D" id="1.10.390.10">
    <property type="entry name" value="Neutral Protease Domain 2"/>
    <property type="match status" value="1"/>
</dbReference>
<dbReference type="InterPro" id="IPR001930">
    <property type="entry name" value="Peptidase_M1"/>
</dbReference>
<evidence type="ECO:0000256" key="7">
    <source>
        <dbReference type="ARBA" id="ARBA00022490"/>
    </source>
</evidence>
<dbReference type="PRINTS" id="PR00756">
    <property type="entry name" value="ALADIPTASE"/>
</dbReference>
<evidence type="ECO:0000313" key="17">
    <source>
        <dbReference type="EMBL" id="GAA1568829.1"/>
    </source>
</evidence>
<dbReference type="Proteomes" id="UP001500393">
    <property type="component" value="Unassembled WGS sequence"/>
</dbReference>
<dbReference type="SUPFAM" id="SSF55486">
    <property type="entry name" value="Metalloproteases ('zincins'), catalytic domain"/>
    <property type="match status" value="1"/>
</dbReference>
<gene>
    <name evidence="17" type="ORF">GCM10009789_22830</name>
</gene>
<evidence type="ECO:0000256" key="8">
    <source>
        <dbReference type="ARBA" id="ARBA00022670"/>
    </source>
</evidence>
<dbReference type="EMBL" id="BAAAOS010000018">
    <property type="protein sequence ID" value="GAA1568829.1"/>
    <property type="molecule type" value="Genomic_DNA"/>
</dbReference>
<comment type="caution">
    <text evidence="17">The sequence shown here is derived from an EMBL/GenBank/DDBJ whole genome shotgun (WGS) entry which is preliminary data.</text>
</comment>
<dbReference type="Pfam" id="PF17900">
    <property type="entry name" value="Peptidase_M1_N"/>
    <property type="match status" value="1"/>
</dbReference>
<comment type="cofactor">
    <cofactor evidence="2">
        <name>Zn(2+)</name>
        <dbReference type="ChEBI" id="CHEBI:29105"/>
    </cofactor>
</comment>
<keyword evidence="7" id="KW-0963">Cytoplasm</keyword>
<dbReference type="InterPro" id="IPR015211">
    <property type="entry name" value="Peptidase_M1_C"/>
</dbReference>
<evidence type="ECO:0000256" key="2">
    <source>
        <dbReference type="ARBA" id="ARBA00001947"/>
    </source>
</evidence>
<keyword evidence="10" id="KW-0378">Hydrolase</keyword>
<evidence type="ECO:0000259" key="16">
    <source>
        <dbReference type="SMART" id="SM01263"/>
    </source>
</evidence>
<evidence type="ECO:0000256" key="6">
    <source>
        <dbReference type="ARBA" id="ARBA00015611"/>
    </source>
</evidence>
<keyword evidence="18" id="KW-1185">Reference proteome</keyword>
<name>A0ABN2D2B5_9ACTN</name>
<keyword evidence="11" id="KW-0862">Zinc</keyword>
<comment type="similarity">
    <text evidence="4">Belongs to the peptidase M1 family.</text>
</comment>
<protein>
    <recommendedName>
        <fullName evidence="6">Aminopeptidase N</fullName>
        <ecNumber evidence="5">3.4.11.2</ecNumber>
    </recommendedName>
    <alternativeName>
        <fullName evidence="13">Alanine aminopeptidase</fullName>
    </alternativeName>
    <alternativeName>
        <fullName evidence="14">Lysyl aminopeptidase</fullName>
    </alternativeName>
</protein>
<dbReference type="InterPro" id="IPR034015">
    <property type="entry name" value="M1_LTA4H"/>
</dbReference>
<accession>A0ABN2D2B5</accession>
<evidence type="ECO:0000256" key="12">
    <source>
        <dbReference type="ARBA" id="ARBA00023049"/>
    </source>
</evidence>
<dbReference type="SUPFAM" id="SSF48371">
    <property type="entry name" value="ARM repeat"/>
    <property type="match status" value="1"/>
</dbReference>
<dbReference type="EC" id="3.4.11.2" evidence="5"/>
<dbReference type="InterPro" id="IPR014782">
    <property type="entry name" value="Peptidase_M1_dom"/>
</dbReference>
<evidence type="ECO:0000256" key="13">
    <source>
        <dbReference type="ARBA" id="ARBA00029811"/>
    </source>
</evidence>
<comment type="subcellular location">
    <subcellularLocation>
        <location evidence="3">Cytoplasm</location>
    </subcellularLocation>
</comment>
<keyword evidence="9" id="KW-0479">Metal-binding</keyword>
<evidence type="ECO:0000256" key="1">
    <source>
        <dbReference type="ARBA" id="ARBA00000098"/>
    </source>
</evidence>
<feature type="domain" description="Peptidase M1 leukotriene A4 hydrolase/aminopeptidase C-terminal" evidence="16">
    <location>
        <begin position="471"/>
        <end position="608"/>
    </location>
</feature>
<evidence type="ECO:0000256" key="14">
    <source>
        <dbReference type="ARBA" id="ARBA00031533"/>
    </source>
</evidence>
<evidence type="ECO:0000256" key="5">
    <source>
        <dbReference type="ARBA" id="ARBA00012564"/>
    </source>
</evidence>
<dbReference type="Gene3D" id="1.25.40.320">
    <property type="entry name" value="Peptidase M1, leukotriene A4 hydrolase/aminopeptidase C-terminal domain"/>
    <property type="match status" value="1"/>
</dbReference>
<sequence>MTHDRHSYAEPALVRTTHLELELDLDFAAKVLSGTATHTLAWSGPGDRLVLDTRDLTVLAVEGAVEGSGEGAVDEGWEPLEYSLAVPDDELGSALSIRTRQHAQVRVSYRTAPTATGLQWLEPSMTAGGMTPFMFSQSQAIHARSWVPVQDTPGVRFSYAAHVTAPPELMVLMSADNGTTSRRADSDPTPPPRSGSGSFDVHMPEPIPSYLLAIAAGDLVFEAIGERSGVWAEPEMAKRAATEFADTEEMMRVTEALFGPYRWGRYDILVLPPSFPYGGMENPRMTFATPTVVIGDKSLVSVVAHELAHSWSGNLVTQDSWDDIWLNEGFTSYVENRIVEAVYGTEFAVMETAIKQHSTVVKLDPLSPAEQAVELPGLNHRSHYYGTTALGPLKGCWFLAWLEERFTREVFDPFLRGYFDRFAFRSINSEDFAEHLREQLLDQHPGVVTEAEIAAWLDEPGIPAFAERAVSARFEVVDELRDRWLTTGELPDGASRWTTQEWLRFLDAAPDVLDASQLQQLDREFGLTGTANGEIARRWYSIVAASSYTPAYDELASFLTRVGRMKLVVPVYKALMSTEEGRELAGKVFATAKPGYHPITTAAVQKVVIS</sequence>
<dbReference type="PANTHER" id="PTHR45726">
    <property type="entry name" value="LEUKOTRIENE A-4 HYDROLASE"/>
    <property type="match status" value="1"/>
</dbReference>
<comment type="catalytic activity">
    <reaction evidence="1">
        <text>Release of an N-terminal amino acid, Xaa-|-Yaa- from a peptide, amide or arylamide. Xaa is preferably Ala, but may be most amino acids including Pro (slow action). When a terminal hydrophobic residue is followed by a prolyl residue, the two may be released as an intact Xaa-Pro dipeptide.</text>
        <dbReference type="EC" id="3.4.11.2"/>
    </reaction>
</comment>
<dbReference type="RefSeq" id="WP_344212726.1">
    <property type="nucleotide sequence ID" value="NZ_BAAAOS010000018.1"/>
</dbReference>
<dbReference type="Pfam" id="PF09127">
    <property type="entry name" value="Leuk-A4-hydro_C"/>
    <property type="match status" value="1"/>
</dbReference>
<evidence type="ECO:0000256" key="3">
    <source>
        <dbReference type="ARBA" id="ARBA00004496"/>
    </source>
</evidence>